<evidence type="ECO:0000313" key="9">
    <source>
        <dbReference type="EMBL" id="MCQ1530537.1"/>
    </source>
</evidence>
<keyword evidence="10" id="KW-1185">Reference proteome</keyword>
<dbReference type="InterPro" id="IPR050250">
    <property type="entry name" value="Macrolide_Exporter_MacB"/>
</dbReference>
<evidence type="ECO:0000256" key="1">
    <source>
        <dbReference type="ARBA" id="ARBA00004651"/>
    </source>
</evidence>
<reference evidence="9 10" key="1">
    <citation type="submission" date="2021-10" db="EMBL/GenBank/DDBJ databases">
        <title>Lutispora strain m25 sp. nov., a thermophilic, non-spore-forming bacterium isolated from a lab-scale methanogenic bioreactor digesting anaerobic sludge.</title>
        <authorList>
            <person name="El Houari A."/>
            <person name="Mcdonald J."/>
        </authorList>
    </citation>
    <scope>NUCLEOTIDE SEQUENCE [LARGE SCALE GENOMIC DNA]</scope>
    <source>
        <strain evidence="10">m25</strain>
    </source>
</reference>
<evidence type="ECO:0000256" key="3">
    <source>
        <dbReference type="ARBA" id="ARBA00022692"/>
    </source>
</evidence>
<accession>A0ABT1NH02</accession>
<dbReference type="Pfam" id="PF02687">
    <property type="entry name" value="FtsX"/>
    <property type="match status" value="1"/>
</dbReference>
<protein>
    <submittedName>
        <fullName evidence="9">ABC transporter permease</fullName>
    </submittedName>
</protein>
<gene>
    <name evidence="9" type="ORF">LJD61_13390</name>
</gene>
<comment type="caution">
    <text evidence="9">The sequence shown here is derived from an EMBL/GenBank/DDBJ whole genome shotgun (WGS) entry which is preliminary data.</text>
</comment>
<keyword evidence="4 6" id="KW-1133">Transmembrane helix</keyword>
<sequence>MNSIQRAWRSVIRKPIKTLLLLLVIVTISLLILCGMASRNASVQTQDNTRQAIGAGLRLDANERNRFKRIMEASEHFDENGEGSYGGVHQEITDTAWGPQWSSWTDNSFDSLQMDDIEEIATVPGIADYNITTVITPVLPGNFERIEDADVDQYADIGCVSLIGNRRMALDFNVLSGNVSIKSGRMVEADDQNVCVISEQLAKENVISVGDVLQFKNRRDPENTTTYESTVIGIYQTKQLMSPKMSGDTYRSENIVFTDLRFPEKAEGYENDPLFEHAYFKIRDVDQYDSVKTAVENVGIDWERYDLIDRNGNMSTMSSNFNDLAKISTLLIVITFVAGLMILFLIFVFWVKNRNHEIGVLLALGCQKVNILSQLFVEALIITFLSFAISFACAPVITEVAANYLVTQQIEQAQIQKDMDAGKVLTEYRESEQTVIGVNVAVTDEMMIFCGLGMISLVGASVGIAGISILRKKPRDILGELS</sequence>
<keyword evidence="3 6" id="KW-0812">Transmembrane</keyword>
<comment type="subcellular location">
    <subcellularLocation>
        <location evidence="1">Cell membrane</location>
        <topology evidence="1">Multi-pass membrane protein</topology>
    </subcellularLocation>
</comment>
<feature type="transmembrane region" description="Helical" evidence="6">
    <location>
        <begin position="372"/>
        <end position="397"/>
    </location>
</feature>
<evidence type="ECO:0000256" key="5">
    <source>
        <dbReference type="ARBA" id="ARBA00023136"/>
    </source>
</evidence>
<dbReference type="Pfam" id="PF12704">
    <property type="entry name" value="MacB_PCD"/>
    <property type="match status" value="1"/>
</dbReference>
<feature type="transmembrane region" description="Helical" evidence="6">
    <location>
        <begin position="446"/>
        <end position="470"/>
    </location>
</feature>
<dbReference type="InterPro" id="IPR003838">
    <property type="entry name" value="ABC3_permease_C"/>
</dbReference>
<evidence type="ECO:0000313" key="10">
    <source>
        <dbReference type="Proteomes" id="UP001651880"/>
    </source>
</evidence>
<evidence type="ECO:0000256" key="4">
    <source>
        <dbReference type="ARBA" id="ARBA00022989"/>
    </source>
</evidence>
<dbReference type="EMBL" id="JAJEKE010000012">
    <property type="protein sequence ID" value="MCQ1530537.1"/>
    <property type="molecule type" value="Genomic_DNA"/>
</dbReference>
<dbReference type="Proteomes" id="UP001651880">
    <property type="component" value="Unassembled WGS sequence"/>
</dbReference>
<organism evidence="9 10">
    <name type="scientific">Lutispora saccharofermentans</name>
    <dbReference type="NCBI Taxonomy" id="3024236"/>
    <lineage>
        <taxon>Bacteria</taxon>
        <taxon>Bacillati</taxon>
        <taxon>Bacillota</taxon>
        <taxon>Clostridia</taxon>
        <taxon>Lutisporales</taxon>
        <taxon>Lutisporaceae</taxon>
        <taxon>Lutispora</taxon>
    </lineage>
</organism>
<feature type="transmembrane region" description="Helical" evidence="6">
    <location>
        <begin position="327"/>
        <end position="351"/>
    </location>
</feature>
<dbReference type="PANTHER" id="PTHR30572:SF9">
    <property type="entry name" value="ABC TRANSPORTER PERMEASE PROTEIN"/>
    <property type="match status" value="1"/>
</dbReference>
<evidence type="ECO:0000259" key="8">
    <source>
        <dbReference type="Pfam" id="PF12704"/>
    </source>
</evidence>
<evidence type="ECO:0000256" key="2">
    <source>
        <dbReference type="ARBA" id="ARBA00022475"/>
    </source>
</evidence>
<dbReference type="PANTHER" id="PTHR30572">
    <property type="entry name" value="MEMBRANE COMPONENT OF TRANSPORTER-RELATED"/>
    <property type="match status" value="1"/>
</dbReference>
<keyword evidence="5 6" id="KW-0472">Membrane</keyword>
<evidence type="ECO:0000256" key="6">
    <source>
        <dbReference type="SAM" id="Phobius"/>
    </source>
</evidence>
<feature type="domain" description="ABC3 transporter permease C-terminal" evidence="7">
    <location>
        <begin position="330"/>
        <end position="471"/>
    </location>
</feature>
<proteinExistence type="predicted"/>
<name>A0ABT1NH02_9FIRM</name>
<dbReference type="RefSeq" id="WP_255228055.1">
    <property type="nucleotide sequence ID" value="NZ_JAJEKE010000012.1"/>
</dbReference>
<keyword evidence="2" id="KW-1003">Cell membrane</keyword>
<dbReference type="InterPro" id="IPR025857">
    <property type="entry name" value="MacB_PCD"/>
</dbReference>
<feature type="domain" description="MacB-like periplasmic core" evidence="8">
    <location>
        <begin position="106"/>
        <end position="297"/>
    </location>
</feature>
<evidence type="ECO:0000259" key="7">
    <source>
        <dbReference type="Pfam" id="PF02687"/>
    </source>
</evidence>